<dbReference type="PROSITE" id="PS50943">
    <property type="entry name" value="HTH_CROC1"/>
    <property type="match status" value="1"/>
</dbReference>
<dbReference type="SMART" id="SM00530">
    <property type="entry name" value="HTH_XRE"/>
    <property type="match status" value="1"/>
</dbReference>
<protein>
    <submittedName>
        <fullName evidence="2">Transcriptional regulator</fullName>
    </submittedName>
</protein>
<dbReference type="RefSeq" id="WP_102366367.1">
    <property type="nucleotide sequence ID" value="NZ_CP020991.1"/>
</dbReference>
<dbReference type="AlphaFoldDB" id="A0A2K9P4P9"/>
<dbReference type="KEGG" id="mpec:B9O19_02094"/>
<sequence>MDILERLNKVLKEAGITRYRLSKKCDVPEETLTGIFNRGSIPTIVTLEAICKGLNITLSQFFAENDMIELTPELKELYSDWRFLTPKQKELTKQFVKEMKNK</sequence>
<dbReference type="GO" id="GO:0003677">
    <property type="term" value="F:DNA binding"/>
    <property type="evidence" value="ECO:0007669"/>
    <property type="project" value="InterPro"/>
</dbReference>
<dbReference type="Proteomes" id="UP000235589">
    <property type="component" value="Chromosome"/>
</dbReference>
<gene>
    <name evidence="2" type="ORF">B9O19_02094</name>
</gene>
<evidence type="ECO:0000259" key="1">
    <source>
        <dbReference type="PROSITE" id="PS50943"/>
    </source>
</evidence>
<feature type="domain" description="HTH cro/C1-type" evidence="1">
    <location>
        <begin position="7"/>
        <end position="61"/>
    </location>
</feature>
<dbReference type="InterPro" id="IPR010982">
    <property type="entry name" value="Lambda_DNA-bd_dom_sf"/>
</dbReference>
<keyword evidence="3" id="KW-1185">Reference proteome</keyword>
<reference evidence="2 3" key="1">
    <citation type="submission" date="2017-04" db="EMBL/GenBank/DDBJ databases">
        <title>Monoglobus pectinilyticus 14 draft genome.</title>
        <authorList>
            <person name="Kim C."/>
            <person name="Rosendale D.I."/>
            <person name="Kelly W.J."/>
            <person name="Tannock G.W."/>
            <person name="Patchett M.L."/>
            <person name="Jordens J.Z."/>
        </authorList>
    </citation>
    <scope>NUCLEOTIDE SEQUENCE [LARGE SCALE GENOMIC DNA]</scope>
    <source>
        <strain evidence="2 3">14</strain>
    </source>
</reference>
<accession>A0A2K9P4P9</accession>
<organism evidence="2 3">
    <name type="scientific">Monoglobus pectinilyticus</name>
    <dbReference type="NCBI Taxonomy" id="1981510"/>
    <lineage>
        <taxon>Bacteria</taxon>
        <taxon>Bacillati</taxon>
        <taxon>Bacillota</taxon>
        <taxon>Clostridia</taxon>
        <taxon>Monoglobales</taxon>
        <taxon>Monoglobaceae</taxon>
        <taxon>Monoglobus</taxon>
    </lineage>
</organism>
<dbReference type="EMBL" id="CP020991">
    <property type="protein sequence ID" value="AUO20236.1"/>
    <property type="molecule type" value="Genomic_DNA"/>
</dbReference>
<evidence type="ECO:0000313" key="3">
    <source>
        <dbReference type="Proteomes" id="UP000235589"/>
    </source>
</evidence>
<dbReference type="Gene3D" id="1.10.260.40">
    <property type="entry name" value="lambda repressor-like DNA-binding domains"/>
    <property type="match status" value="1"/>
</dbReference>
<name>A0A2K9P4P9_9FIRM</name>
<proteinExistence type="predicted"/>
<evidence type="ECO:0000313" key="2">
    <source>
        <dbReference type="EMBL" id="AUO20236.1"/>
    </source>
</evidence>
<dbReference type="OrthoDB" id="1726456at2"/>
<dbReference type="Pfam" id="PF13443">
    <property type="entry name" value="HTH_26"/>
    <property type="match status" value="1"/>
</dbReference>
<dbReference type="SUPFAM" id="SSF47413">
    <property type="entry name" value="lambda repressor-like DNA-binding domains"/>
    <property type="match status" value="1"/>
</dbReference>
<dbReference type="CDD" id="cd00093">
    <property type="entry name" value="HTH_XRE"/>
    <property type="match status" value="1"/>
</dbReference>
<dbReference type="GeneID" id="98063466"/>
<dbReference type="InterPro" id="IPR001387">
    <property type="entry name" value="Cro/C1-type_HTH"/>
</dbReference>